<feature type="binding site" evidence="8">
    <location>
        <position position="180"/>
    </location>
    <ligand>
        <name>ATP</name>
        <dbReference type="ChEBI" id="CHEBI:30616"/>
    </ligand>
</feature>
<dbReference type="PRINTS" id="PR00051">
    <property type="entry name" value="DNAA"/>
</dbReference>
<reference evidence="14" key="1">
    <citation type="journal article" date="2023" name="Int. J. Mol. Sci.">
        <title>Metagenomics Revealed a New Genus 'Candidatus Thiocaldithrix dubininis' gen. nov., sp. nov. and a New Species 'Candidatus Thiothrix putei' sp. nov. in the Family Thiotrichaceae, Some Members of Which Have Traits of Both Na+- and H+-Motive Energetics.</title>
        <authorList>
            <person name="Ravin N.V."/>
            <person name="Muntyan M.S."/>
            <person name="Smolyakov D.D."/>
            <person name="Rudenko T.S."/>
            <person name="Beletsky A.V."/>
            <person name="Mardanov A.V."/>
            <person name="Grabovich M.Y."/>
        </authorList>
    </citation>
    <scope>NUCLEOTIDE SEQUENCE</scope>
    <source>
        <strain evidence="14">GKL-01</strain>
    </source>
</reference>
<dbReference type="Gene3D" id="1.10.1750.10">
    <property type="match status" value="1"/>
</dbReference>
<comment type="subcellular location">
    <subcellularLocation>
        <location evidence="8">Cytoplasm</location>
    </subcellularLocation>
</comment>
<keyword evidence="5 8" id="KW-0067">ATP-binding</keyword>
<dbReference type="Pfam" id="PF11638">
    <property type="entry name" value="DnaA_N"/>
    <property type="match status" value="1"/>
</dbReference>
<protein>
    <recommendedName>
        <fullName evidence="8 9">Chromosomal replication initiator protein DnaA</fullName>
    </recommendedName>
</protein>
<dbReference type="GO" id="GO:0005737">
    <property type="term" value="C:cytoplasm"/>
    <property type="evidence" value="ECO:0007669"/>
    <property type="project" value="UniProtKB-SubCell"/>
</dbReference>
<dbReference type="PANTHER" id="PTHR30050:SF2">
    <property type="entry name" value="CHROMOSOMAL REPLICATION INITIATOR PROTEIN DNAA"/>
    <property type="match status" value="1"/>
</dbReference>
<keyword evidence="7 8" id="KW-0238">DNA-binding</keyword>
<dbReference type="InterPro" id="IPR013317">
    <property type="entry name" value="DnaA_dom"/>
</dbReference>
<feature type="region of interest" description="Domain III, AAA+ region" evidence="8">
    <location>
        <begin position="136"/>
        <end position="352"/>
    </location>
</feature>
<dbReference type="InterPro" id="IPR001957">
    <property type="entry name" value="Chromosome_initiator_DnaA"/>
</dbReference>
<accession>A0AA95H7R1</accession>
<evidence type="ECO:0000256" key="4">
    <source>
        <dbReference type="ARBA" id="ARBA00022741"/>
    </source>
</evidence>
<dbReference type="FunFam" id="3.40.50.300:FF:000668">
    <property type="entry name" value="Chromosomal replication initiator protein DnaA"/>
    <property type="match status" value="1"/>
</dbReference>
<dbReference type="SUPFAM" id="SSF52540">
    <property type="entry name" value="P-loop containing nucleoside triphosphate hydrolases"/>
    <property type="match status" value="1"/>
</dbReference>
<name>A0AA95H7R1_9GAMM</name>
<gene>
    <name evidence="8 14" type="primary">dnaA</name>
    <name evidence="14" type="ORF">QJT80_00035</name>
</gene>
<evidence type="ECO:0000256" key="3">
    <source>
        <dbReference type="ARBA" id="ARBA00022705"/>
    </source>
</evidence>
<dbReference type="InterPro" id="IPR018312">
    <property type="entry name" value="Chromosome_initiator_DnaA_CS"/>
</dbReference>
<dbReference type="GO" id="GO:0003688">
    <property type="term" value="F:DNA replication origin binding"/>
    <property type="evidence" value="ECO:0007669"/>
    <property type="project" value="UniProtKB-UniRule"/>
</dbReference>
<dbReference type="NCBIfam" id="TIGR00362">
    <property type="entry name" value="DnaA"/>
    <property type="match status" value="1"/>
</dbReference>
<dbReference type="InterPro" id="IPR038454">
    <property type="entry name" value="DnaA_N_sf"/>
</dbReference>
<comment type="function">
    <text evidence="8 10">Plays an essential role in the initiation and regulation of chromosomal replication. ATP-DnaA binds to the origin of replication (oriC) to initiate formation of the DNA replication initiation complex once per cell cycle. Binds the DnaA box (a 9 base pair repeat at the origin) and separates the double-stranded (ds)DNA. Forms a right-handed helical filament on oriC DNA; dsDNA binds to the exterior of the filament while single-stranded (ss)DNA is stabiized in the filament's interior. The ATP-DnaA-oriC complex binds and stabilizes one strand of the AT-rich DNA unwinding element (DUE), permitting loading of DNA polymerase. After initiation quickly degrades to an ADP-DnaA complex that is not apt for DNA replication. Binds acidic phospholipids.</text>
</comment>
<organism evidence="14">
    <name type="scientific">Candidatus Thiocaldithrix dubininis</name>
    <dbReference type="NCBI Taxonomy" id="3080823"/>
    <lineage>
        <taxon>Bacteria</taxon>
        <taxon>Pseudomonadati</taxon>
        <taxon>Pseudomonadota</taxon>
        <taxon>Gammaproteobacteria</taxon>
        <taxon>Thiotrichales</taxon>
        <taxon>Thiotrichaceae</taxon>
        <taxon>Candidatus Thiocaldithrix</taxon>
    </lineage>
</organism>
<evidence type="ECO:0000256" key="1">
    <source>
        <dbReference type="ARBA" id="ARBA00006583"/>
    </source>
</evidence>
<feature type="binding site" evidence="8">
    <location>
        <position position="184"/>
    </location>
    <ligand>
        <name>ATP</name>
        <dbReference type="ChEBI" id="CHEBI:30616"/>
    </ligand>
</feature>
<dbReference type="SUPFAM" id="SSF48295">
    <property type="entry name" value="TrpR-like"/>
    <property type="match status" value="1"/>
</dbReference>
<dbReference type="Pfam" id="PF00308">
    <property type="entry name" value="Bac_DnaA"/>
    <property type="match status" value="1"/>
</dbReference>
<dbReference type="SMART" id="SM00760">
    <property type="entry name" value="Bac_DnaA_C"/>
    <property type="match status" value="1"/>
</dbReference>
<dbReference type="PROSITE" id="PS01008">
    <property type="entry name" value="DNAA"/>
    <property type="match status" value="1"/>
</dbReference>
<dbReference type="InterPro" id="IPR010921">
    <property type="entry name" value="Trp_repressor/repl_initiator"/>
</dbReference>
<keyword evidence="2 8" id="KW-0963">Cytoplasm</keyword>
<dbReference type="CDD" id="cd00009">
    <property type="entry name" value="AAA"/>
    <property type="match status" value="1"/>
</dbReference>
<dbReference type="PANTHER" id="PTHR30050">
    <property type="entry name" value="CHROMOSOMAL REPLICATION INITIATOR PROTEIN DNAA"/>
    <property type="match status" value="1"/>
</dbReference>
<evidence type="ECO:0000259" key="13">
    <source>
        <dbReference type="SMART" id="SM00760"/>
    </source>
</evidence>
<reference evidence="14" key="2">
    <citation type="submission" date="2023-04" db="EMBL/GenBank/DDBJ databases">
        <authorList>
            <person name="Beletskiy A.V."/>
            <person name="Mardanov A.V."/>
            <person name="Ravin N.V."/>
        </authorList>
    </citation>
    <scope>NUCLEOTIDE SEQUENCE</scope>
    <source>
        <strain evidence="14">GKL-01</strain>
    </source>
</reference>
<evidence type="ECO:0000256" key="2">
    <source>
        <dbReference type="ARBA" id="ARBA00022490"/>
    </source>
</evidence>
<feature type="binding site" evidence="8">
    <location>
        <position position="182"/>
    </location>
    <ligand>
        <name>ATP</name>
        <dbReference type="ChEBI" id="CHEBI:30616"/>
    </ligand>
</feature>
<dbReference type="Gene3D" id="1.10.8.60">
    <property type="match status" value="1"/>
</dbReference>
<evidence type="ECO:0000256" key="8">
    <source>
        <dbReference type="HAMAP-Rule" id="MF_00377"/>
    </source>
</evidence>
<dbReference type="GO" id="GO:0008289">
    <property type="term" value="F:lipid binding"/>
    <property type="evidence" value="ECO:0007669"/>
    <property type="project" value="UniProtKB-KW"/>
</dbReference>
<proteinExistence type="inferred from homology"/>
<dbReference type="Gene3D" id="3.40.50.300">
    <property type="entry name" value="P-loop containing nucleotide triphosphate hydrolases"/>
    <property type="match status" value="1"/>
</dbReference>
<feature type="region of interest" description="Domain IV, binds dsDNA" evidence="8">
    <location>
        <begin position="353"/>
        <end position="473"/>
    </location>
</feature>
<dbReference type="Pfam" id="PF08299">
    <property type="entry name" value="Bac_DnaA_C"/>
    <property type="match status" value="1"/>
</dbReference>
<dbReference type="GO" id="GO:0005524">
    <property type="term" value="F:ATP binding"/>
    <property type="evidence" value="ECO:0007669"/>
    <property type="project" value="UniProtKB-UniRule"/>
</dbReference>
<dbReference type="InterPro" id="IPR013159">
    <property type="entry name" value="DnaA_C"/>
</dbReference>
<dbReference type="KEGG" id="tdu:QJT80_00035"/>
<dbReference type="InterPro" id="IPR003593">
    <property type="entry name" value="AAA+_ATPase"/>
</dbReference>
<dbReference type="CDD" id="cd06571">
    <property type="entry name" value="Bac_DnaA_C"/>
    <property type="match status" value="1"/>
</dbReference>
<dbReference type="InterPro" id="IPR020591">
    <property type="entry name" value="Chromosome_initiator_DnaA-like"/>
</dbReference>
<dbReference type="GO" id="GO:0006275">
    <property type="term" value="P:regulation of DNA replication"/>
    <property type="evidence" value="ECO:0007669"/>
    <property type="project" value="UniProtKB-UniRule"/>
</dbReference>
<evidence type="ECO:0000256" key="9">
    <source>
        <dbReference type="NCBIfam" id="TIGR00362"/>
    </source>
</evidence>
<dbReference type="AlphaFoldDB" id="A0AA95H7R1"/>
<dbReference type="FunFam" id="1.10.8.60:FF:000003">
    <property type="entry name" value="Chromosomal replication initiator protein DnaA"/>
    <property type="match status" value="1"/>
</dbReference>
<evidence type="ECO:0000256" key="7">
    <source>
        <dbReference type="ARBA" id="ARBA00023125"/>
    </source>
</evidence>
<feature type="domain" description="AAA+ ATPase" evidence="12">
    <location>
        <begin position="169"/>
        <end position="300"/>
    </location>
</feature>
<evidence type="ECO:0000313" key="14">
    <source>
        <dbReference type="EMBL" id="WGZ92397.1"/>
    </source>
</evidence>
<evidence type="ECO:0000256" key="10">
    <source>
        <dbReference type="RuleBase" id="RU000577"/>
    </source>
</evidence>
<dbReference type="InterPro" id="IPR027417">
    <property type="entry name" value="P-loop_NTPase"/>
</dbReference>
<comment type="similarity">
    <text evidence="1 8 11">Belongs to the DnaA family.</text>
</comment>
<dbReference type="SMART" id="SM00382">
    <property type="entry name" value="AAA"/>
    <property type="match status" value="1"/>
</dbReference>
<dbReference type="InterPro" id="IPR024633">
    <property type="entry name" value="DnaA_N_dom"/>
</dbReference>
<feature type="binding site" evidence="8">
    <location>
        <position position="183"/>
    </location>
    <ligand>
        <name>ATP</name>
        <dbReference type="ChEBI" id="CHEBI:30616"/>
    </ligand>
</feature>
<comment type="caution">
    <text evidence="8">Lacks conserved residue(s) required for the propagation of feature annotation.</text>
</comment>
<evidence type="ECO:0000256" key="6">
    <source>
        <dbReference type="ARBA" id="ARBA00023121"/>
    </source>
</evidence>
<feature type="domain" description="Chromosomal replication initiator DnaA C-terminal" evidence="13">
    <location>
        <begin position="381"/>
        <end position="450"/>
    </location>
</feature>
<comment type="domain">
    <text evidence="8">Domain I is involved in oligomerization and binding regulators, domain II is flexibile and of varying length in different bacteria, domain III forms the AAA+ region, while domain IV binds dsDNA.</text>
</comment>
<dbReference type="GO" id="GO:0005886">
    <property type="term" value="C:plasma membrane"/>
    <property type="evidence" value="ECO:0007669"/>
    <property type="project" value="TreeGrafter"/>
</dbReference>
<dbReference type="EMBL" id="CP124755">
    <property type="protein sequence ID" value="WGZ92397.1"/>
    <property type="molecule type" value="Genomic_DNA"/>
</dbReference>
<feature type="region of interest" description="Domain I, interacts with DnaA modulators" evidence="8">
    <location>
        <begin position="1"/>
        <end position="95"/>
    </location>
</feature>
<keyword evidence="4 8" id="KW-0547">Nucleotide-binding</keyword>
<dbReference type="Gene3D" id="3.30.300.180">
    <property type="match status" value="1"/>
</dbReference>
<sequence>MLWQQCLQQLEQEVPDDEVNTWLRALHAVEKRHALYLLAPNTIVLQQVHEHYLPRILFHARILSGDNEFDVLLQIGSTPPKPIAKPVTPTLATATAPTANPLPLDEELSSELIGNVPELGNNALNPLPLSERFTNALNPRMTFENFVEGKSNQLACAAAHQVGEYPDTSYNPLFIYGGVGLGKTHLMHAIGNRILQKDSEARVIYVYAERFVNDMIGAIRNARMEEFKQHYRNVDALLIDDIQFFAGKDRSMEEFFHTFNALLESQKRIILASDRFPKDLEGIEDRLKTRFNWGLTVQIESPDLETRVAILRKKAEDANIILPNDVSFFIGKRFHSNIRDLEGALQRVIASMRLKRVNHITMDFVHDALRDQLASQDKMVSITNIKKITAQYYNMRIADLDSHRRNRSLARPRQMAMALAKELTNHSLPEIGEEFGGRDHTTVLHAQRKIAELRVSDPKIEEDYRILFRTLTS</sequence>
<dbReference type="GO" id="GO:0006270">
    <property type="term" value="P:DNA replication initiation"/>
    <property type="evidence" value="ECO:0007669"/>
    <property type="project" value="UniProtKB-UniRule"/>
</dbReference>
<evidence type="ECO:0000256" key="5">
    <source>
        <dbReference type="ARBA" id="ARBA00022840"/>
    </source>
</evidence>
<evidence type="ECO:0000256" key="11">
    <source>
        <dbReference type="RuleBase" id="RU004227"/>
    </source>
</evidence>
<keyword evidence="6 8" id="KW-0446">Lipid-binding</keyword>
<dbReference type="Proteomes" id="UP001300672">
    <property type="component" value="Chromosome"/>
</dbReference>
<dbReference type="HAMAP" id="MF_00377">
    <property type="entry name" value="DnaA_bact"/>
    <property type="match status" value="1"/>
</dbReference>
<keyword evidence="3 8" id="KW-0235">DNA replication</keyword>
<comment type="subunit">
    <text evidence="8">Oligomerizes as a right-handed, spiral filament on DNA at oriC.</text>
</comment>
<evidence type="ECO:0000259" key="12">
    <source>
        <dbReference type="SMART" id="SM00382"/>
    </source>
</evidence>